<gene>
    <name evidence="1" type="ORF">Pbs1_09890</name>
</gene>
<reference evidence="1" key="1">
    <citation type="submission" date="2024-08" db="EMBL/GenBank/DDBJ databases">
        <title>Whole genome sequence of Tenacibaculum sp. strain pbs-1 associated with black-spot shell disease in Akoya pearl oysters.</title>
        <authorList>
            <person name="Sakatoku A."/>
            <person name="Suzuki T."/>
            <person name="Hatano K."/>
            <person name="Seki M."/>
            <person name="Tanaka D."/>
            <person name="Nakamura S."/>
            <person name="Suzuki N."/>
            <person name="Isshiki T."/>
        </authorList>
    </citation>
    <scope>NUCLEOTIDE SEQUENCE</scope>
    <source>
        <strain evidence="1">Pbs-1</strain>
    </source>
</reference>
<dbReference type="InterPro" id="IPR011652">
    <property type="entry name" value="MORN_2"/>
</dbReference>
<protein>
    <recommendedName>
        <fullName evidence="2">Toxin-antitoxin system YwqK family antitoxin</fullName>
    </recommendedName>
</protein>
<organism evidence="1">
    <name type="scientific">Tenacibaculum sp. Pbs-1</name>
    <dbReference type="NCBI Taxonomy" id="3238748"/>
    <lineage>
        <taxon>Bacteria</taxon>
        <taxon>Pseudomonadati</taxon>
        <taxon>Bacteroidota</taxon>
        <taxon>Flavobacteriia</taxon>
        <taxon>Flavobacteriales</taxon>
        <taxon>Flavobacteriaceae</taxon>
        <taxon>Tenacibaculum</taxon>
    </lineage>
</organism>
<evidence type="ECO:0008006" key="2">
    <source>
        <dbReference type="Google" id="ProtNLM"/>
    </source>
</evidence>
<dbReference type="EMBL" id="AP035888">
    <property type="protein sequence ID" value="BFP67646.1"/>
    <property type="molecule type" value="Genomic_DNA"/>
</dbReference>
<dbReference type="Pfam" id="PF07661">
    <property type="entry name" value="MORN_2"/>
    <property type="match status" value="2"/>
</dbReference>
<dbReference type="Gene3D" id="3.90.930.1">
    <property type="match status" value="1"/>
</dbReference>
<proteinExistence type="predicted"/>
<dbReference type="SUPFAM" id="SSF82185">
    <property type="entry name" value="Histone H3 K4-specific methyltransferase SET7/9 N-terminal domain"/>
    <property type="match status" value="1"/>
</dbReference>
<accession>A0AB33KXH5</accession>
<dbReference type="InterPro" id="IPR008993">
    <property type="entry name" value="TIMP-like_OB-fold"/>
</dbReference>
<dbReference type="Gene3D" id="2.40.50.120">
    <property type="match status" value="1"/>
</dbReference>
<dbReference type="Gene3D" id="2.20.110.10">
    <property type="entry name" value="Histone H3 K4-specific methyltransferase SET7/9 N-terminal domain"/>
    <property type="match status" value="1"/>
</dbReference>
<evidence type="ECO:0000313" key="1">
    <source>
        <dbReference type="EMBL" id="BFP67646.1"/>
    </source>
</evidence>
<sequence>MKFKLTIIILLFSTIKTYSCSCEPKPDFKSQNDLNEYDFIAHVKITDIKNTENKKPEFLVHSTSFNIIELYKGKELKNILVTGSNELLKGWTSCDLGERIGDEWMIFGYTNKKTKKLQTGYCTRSTRIKSYDGYENLSFPSKTTLKKRLQILFDKEIIEESYNGKRIEFYENGNKQLEEFYKRQKLNGERKLWYPNGKLQSLQNYKKGYKNGVFKWYSKQGNLIKFEKFRKSINIDTTNIWRSSPVSHLSVSVYSDLNNVTKKEAFEILSKRHVWQQYIFDKKGNTLYSVWYLPNGNKWQEFIFDKKSKQKINKYYDSKGKLKSELITTKGKRVSEKEWNDLGELIKHKMYDKKGKIIKENIYKKRP</sequence>
<name>A0AB33KXH5_9FLAO</name>
<dbReference type="AlphaFoldDB" id="A0AB33KXH5"/>